<organism evidence="1">
    <name type="scientific">marine sediment metagenome</name>
    <dbReference type="NCBI Taxonomy" id="412755"/>
    <lineage>
        <taxon>unclassified sequences</taxon>
        <taxon>metagenomes</taxon>
        <taxon>ecological metagenomes</taxon>
    </lineage>
</organism>
<comment type="caution">
    <text evidence="1">The sequence shown here is derived from an EMBL/GenBank/DDBJ whole genome shotgun (WGS) entry which is preliminary data.</text>
</comment>
<gene>
    <name evidence="1" type="ORF">LCGC14_1150060</name>
</gene>
<dbReference type="AlphaFoldDB" id="A0A0F9M0N8"/>
<dbReference type="EMBL" id="LAZR01005522">
    <property type="protein sequence ID" value="KKM99213.1"/>
    <property type="molecule type" value="Genomic_DNA"/>
</dbReference>
<protein>
    <submittedName>
        <fullName evidence="1">Uncharacterized protein</fullName>
    </submittedName>
</protein>
<evidence type="ECO:0000313" key="1">
    <source>
        <dbReference type="EMBL" id="KKM99213.1"/>
    </source>
</evidence>
<name>A0A0F9M0N8_9ZZZZ</name>
<proteinExistence type="predicted"/>
<accession>A0A0F9M0N8</accession>
<sequence length="110" mass="11605">MSEHTPGPWRVSGCVMVGLSATDSPLIEHGDEQEGSPLIAEVYTDSDRLPAAANARLIAAAPALLEALEAVMYKVDGDHSFSCSADVIHETPCVCGRDSARDAIKLARQA</sequence>
<reference evidence="1" key="1">
    <citation type="journal article" date="2015" name="Nature">
        <title>Complex archaea that bridge the gap between prokaryotes and eukaryotes.</title>
        <authorList>
            <person name="Spang A."/>
            <person name="Saw J.H."/>
            <person name="Jorgensen S.L."/>
            <person name="Zaremba-Niedzwiedzka K."/>
            <person name="Martijn J."/>
            <person name="Lind A.E."/>
            <person name="van Eijk R."/>
            <person name="Schleper C."/>
            <person name="Guy L."/>
            <person name="Ettema T.J."/>
        </authorList>
    </citation>
    <scope>NUCLEOTIDE SEQUENCE</scope>
</reference>